<evidence type="ECO:0000256" key="1">
    <source>
        <dbReference type="SAM" id="MobiDB-lite"/>
    </source>
</evidence>
<gene>
    <name evidence="2" type="ORF">FYC77_13085</name>
</gene>
<name>A0A5D5AKB0_9EURY</name>
<evidence type="ECO:0008006" key="4">
    <source>
        <dbReference type="Google" id="ProtNLM"/>
    </source>
</evidence>
<proteinExistence type="predicted"/>
<protein>
    <recommendedName>
        <fullName evidence="4">CopG family transcriptional regulator</fullName>
    </recommendedName>
</protein>
<accession>A0A5D5AKB0</accession>
<feature type="compositionally biased region" description="Acidic residues" evidence="1">
    <location>
        <begin position="14"/>
        <end position="23"/>
    </location>
</feature>
<dbReference type="EMBL" id="VTAW01000016">
    <property type="protein sequence ID" value="TYT61614.1"/>
    <property type="molecule type" value="Genomic_DNA"/>
</dbReference>
<keyword evidence="3" id="KW-1185">Reference proteome</keyword>
<comment type="caution">
    <text evidence="2">The sequence shown here is derived from an EMBL/GenBank/DDBJ whole genome shotgun (WGS) entry which is preliminary data.</text>
</comment>
<dbReference type="AlphaFoldDB" id="A0A5D5AKB0"/>
<feature type="region of interest" description="Disordered" evidence="1">
    <location>
        <begin position="1"/>
        <end position="34"/>
    </location>
</feature>
<feature type="compositionally biased region" description="Basic and acidic residues" evidence="1">
    <location>
        <begin position="24"/>
        <end position="34"/>
    </location>
</feature>
<dbReference type="Proteomes" id="UP000324104">
    <property type="component" value="Unassembled WGS sequence"/>
</dbReference>
<organism evidence="2 3">
    <name type="scientific">Natrialba swarupiae</name>
    <dbReference type="NCBI Taxonomy" id="2448032"/>
    <lineage>
        <taxon>Archaea</taxon>
        <taxon>Methanobacteriati</taxon>
        <taxon>Methanobacteriota</taxon>
        <taxon>Stenosarchaea group</taxon>
        <taxon>Halobacteria</taxon>
        <taxon>Halobacteriales</taxon>
        <taxon>Natrialbaceae</taxon>
        <taxon>Natrialba</taxon>
    </lineage>
</organism>
<dbReference type="RefSeq" id="WP_149081942.1">
    <property type="nucleotide sequence ID" value="NZ_VTAW01000016.1"/>
</dbReference>
<evidence type="ECO:0000313" key="2">
    <source>
        <dbReference type="EMBL" id="TYT61614.1"/>
    </source>
</evidence>
<sequence length="82" mass="9294">MIPLTAEPTIRRDEDDDEGEADLEDRLDSLEREQTRLERTVSGLARESNVSIGGSCPHCEEAYMIQRTDSMYCPACRNRTGM</sequence>
<reference evidence="2 3" key="1">
    <citation type="submission" date="2019-08" db="EMBL/GenBank/DDBJ databases">
        <title>Archaea genome.</title>
        <authorList>
            <person name="Kajale S."/>
            <person name="Shouche Y."/>
            <person name="Deshpande N."/>
            <person name="Sharma A."/>
        </authorList>
    </citation>
    <scope>NUCLEOTIDE SEQUENCE [LARGE SCALE GENOMIC DNA]</scope>
    <source>
        <strain evidence="2 3">ESP3B_9</strain>
    </source>
</reference>
<evidence type="ECO:0000313" key="3">
    <source>
        <dbReference type="Proteomes" id="UP000324104"/>
    </source>
</evidence>